<name>A0A6A6STV1_9PLEO</name>
<sequence>MTRTSPSSSPRTRGLPYKSHPLYRLRLATLINAFVGFLLNFLAIASLAYDDSYAIPPFIFSQFLHFVSFLVVLHDLITYAIAKVSNSAARQTQSAQPSGSNSQPVAPTAGRDHASAQASSTPVPSHGSRPAGPSSTSNEDVDWPSKRLIIADLVLAIVFQWLFWALFFYILNAYHRYFTNGAEMFEAYANLSNIVAGLLHAVAAWKEIMARKKQNWRREYERDMTSRTCGNYGVSVGDLDADVDARDEPEAPDLLGDEQETTAEAGPSFLERFGKGKVVLPRCARGPDYVDGDIEKQAADAKDDAIAPLLVTPDDSSSTEVAGPSGYGTLSQSVESLNRAAETMVKKKDKGKKRIVDVESV</sequence>
<evidence type="ECO:0000256" key="1">
    <source>
        <dbReference type="SAM" id="MobiDB-lite"/>
    </source>
</evidence>
<organism evidence="3 4">
    <name type="scientific">Lophiostoma macrostomum CBS 122681</name>
    <dbReference type="NCBI Taxonomy" id="1314788"/>
    <lineage>
        <taxon>Eukaryota</taxon>
        <taxon>Fungi</taxon>
        <taxon>Dikarya</taxon>
        <taxon>Ascomycota</taxon>
        <taxon>Pezizomycotina</taxon>
        <taxon>Dothideomycetes</taxon>
        <taxon>Pleosporomycetidae</taxon>
        <taxon>Pleosporales</taxon>
        <taxon>Lophiostomataceae</taxon>
        <taxon>Lophiostoma</taxon>
    </lineage>
</organism>
<proteinExistence type="predicted"/>
<feature type="region of interest" description="Disordered" evidence="1">
    <location>
        <begin position="91"/>
        <end position="140"/>
    </location>
</feature>
<feature type="transmembrane region" description="Helical" evidence="2">
    <location>
        <begin position="27"/>
        <end position="49"/>
    </location>
</feature>
<protein>
    <submittedName>
        <fullName evidence="3">Uncharacterized protein</fullName>
    </submittedName>
</protein>
<gene>
    <name evidence="3" type="ORF">K491DRAFT_720259</name>
</gene>
<feature type="transmembrane region" description="Helical" evidence="2">
    <location>
        <begin position="55"/>
        <end position="82"/>
    </location>
</feature>
<dbReference type="AlphaFoldDB" id="A0A6A6STV1"/>
<accession>A0A6A6STV1</accession>
<feature type="region of interest" description="Disordered" evidence="1">
    <location>
        <begin position="311"/>
        <end position="334"/>
    </location>
</feature>
<evidence type="ECO:0000313" key="3">
    <source>
        <dbReference type="EMBL" id="KAF2650992.1"/>
    </source>
</evidence>
<dbReference type="Proteomes" id="UP000799324">
    <property type="component" value="Unassembled WGS sequence"/>
</dbReference>
<evidence type="ECO:0000256" key="2">
    <source>
        <dbReference type="SAM" id="Phobius"/>
    </source>
</evidence>
<keyword evidence="2" id="KW-1133">Transmembrane helix</keyword>
<dbReference type="EMBL" id="MU004438">
    <property type="protein sequence ID" value="KAF2650992.1"/>
    <property type="molecule type" value="Genomic_DNA"/>
</dbReference>
<feature type="transmembrane region" description="Helical" evidence="2">
    <location>
        <begin position="153"/>
        <end position="175"/>
    </location>
</feature>
<evidence type="ECO:0000313" key="4">
    <source>
        <dbReference type="Proteomes" id="UP000799324"/>
    </source>
</evidence>
<feature type="transmembrane region" description="Helical" evidence="2">
    <location>
        <begin position="187"/>
        <end position="205"/>
    </location>
</feature>
<keyword evidence="2" id="KW-0472">Membrane</keyword>
<keyword evidence="2" id="KW-0812">Transmembrane</keyword>
<keyword evidence="4" id="KW-1185">Reference proteome</keyword>
<feature type="compositionally biased region" description="Polar residues" evidence="1">
    <location>
        <begin position="91"/>
        <end position="105"/>
    </location>
</feature>
<dbReference type="OrthoDB" id="3870692at2759"/>
<reference evidence="3" key="1">
    <citation type="journal article" date="2020" name="Stud. Mycol.">
        <title>101 Dothideomycetes genomes: a test case for predicting lifestyles and emergence of pathogens.</title>
        <authorList>
            <person name="Haridas S."/>
            <person name="Albert R."/>
            <person name="Binder M."/>
            <person name="Bloem J."/>
            <person name="Labutti K."/>
            <person name="Salamov A."/>
            <person name="Andreopoulos B."/>
            <person name="Baker S."/>
            <person name="Barry K."/>
            <person name="Bills G."/>
            <person name="Bluhm B."/>
            <person name="Cannon C."/>
            <person name="Castanera R."/>
            <person name="Culley D."/>
            <person name="Daum C."/>
            <person name="Ezra D."/>
            <person name="Gonzalez J."/>
            <person name="Henrissat B."/>
            <person name="Kuo A."/>
            <person name="Liang C."/>
            <person name="Lipzen A."/>
            <person name="Lutzoni F."/>
            <person name="Magnuson J."/>
            <person name="Mondo S."/>
            <person name="Nolan M."/>
            <person name="Ohm R."/>
            <person name="Pangilinan J."/>
            <person name="Park H.-J."/>
            <person name="Ramirez L."/>
            <person name="Alfaro M."/>
            <person name="Sun H."/>
            <person name="Tritt A."/>
            <person name="Yoshinaga Y."/>
            <person name="Zwiers L.-H."/>
            <person name="Turgeon B."/>
            <person name="Goodwin S."/>
            <person name="Spatafora J."/>
            <person name="Crous P."/>
            <person name="Grigoriev I."/>
        </authorList>
    </citation>
    <scope>NUCLEOTIDE SEQUENCE</scope>
    <source>
        <strain evidence="3">CBS 122681</strain>
    </source>
</reference>